<proteinExistence type="predicted"/>
<dbReference type="OrthoDB" id="1902587at2759"/>
<feature type="compositionally biased region" description="Basic and acidic residues" evidence="1">
    <location>
        <begin position="312"/>
        <end position="325"/>
    </location>
</feature>
<name>A0A914AZH6_PATMI</name>
<dbReference type="InterPro" id="IPR018379">
    <property type="entry name" value="BEN_domain"/>
</dbReference>
<evidence type="ECO:0000313" key="3">
    <source>
        <dbReference type="EnsemblMetazoa" id="XP_038068924.1"/>
    </source>
</evidence>
<protein>
    <recommendedName>
        <fullName evidence="2">BEN domain-containing protein</fullName>
    </recommendedName>
</protein>
<feature type="region of interest" description="Disordered" evidence="1">
    <location>
        <begin position="105"/>
        <end position="189"/>
    </location>
</feature>
<evidence type="ECO:0000313" key="4">
    <source>
        <dbReference type="Proteomes" id="UP000887568"/>
    </source>
</evidence>
<dbReference type="Proteomes" id="UP000887568">
    <property type="component" value="Unplaced"/>
</dbReference>
<evidence type="ECO:0000256" key="1">
    <source>
        <dbReference type="SAM" id="MobiDB-lite"/>
    </source>
</evidence>
<organism evidence="3 4">
    <name type="scientific">Patiria miniata</name>
    <name type="common">Bat star</name>
    <name type="synonym">Asterina miniata</name>
    <dbReference type="NCBI Taxonomy" id="46514"/>
    <lineage>
        <taxon>Eukaryota</taxon>
        <taxon>Metazoa</taxon>
        <taxon>Echinodermata</taxon>
        <taxon>Eleutherozoa</taxon>
        <taxon>Asterozoa</taxon>
        <taxon>Asteroidea</taxon>
        <taxon>Valvatacea</taxon>
        <taxon>Valvatida</taxon>
        <taxon>Asterinidae</taxon>
        <taxon>Patiria</taxon>
    </lineage>
</organism>
<sequence>MLGSSPRMGLQLHVQDKRVVLNTSENLSLTWNQTCEENRTDSQLVPNERTNHSHQRGTCAPSKIARNSAVQQVEGTDALLSKRDGQLESDDVQILDDTASNDMQQAMSLSPSQVNSEPSEVVSNRFIEDSRMARTNPRSPQDASARNDQGATGRCTASVPNISEKRVASPSTAEPHGRPQPSSGEQRDCLKSTARNVGHNTGTAISYHTATTVKKMPLKSKMNTLRQPKRLSHSQRRLVQKNSPLTSRDRMRCPSLQWNVSSPPARASTVETCFSQPVISNVVGGQKAVEMTRLELDSASSWQSENAAQMEHQSDRYPHTGDRRQQAISIMNQNPAGPSSGRSYSQQTSAEDQPGCSMDSSKSYHQQHNNSLVPTSLTIAMGPSGDTPMSTAGDLSLVKQDMDSVFWTCLAEEPAEVHQGKVEEMQANGDVPVAADMAPLTAEDMTCSSVANKQIRLAHGYDVFIRQSDLFEAERACKQSWSILTRRLLDIYFDRMTLAMGRASLRGSNDDHKPLDQTIIGAIQAFIKARFNFDNRRKLMQVIGFYCSYSRNKLMHQLQYS</sequence>
<dbReference type="PROSITE" id="PS51457">
    <property type="entry name" value="BEN"/>
    <property type="match status" value="1"/>
</dbReference>
<dbReference type="GO" id="GO:0003677">
    <property type="term" value="F:DNA binding"/>
    <property type="evidence" value="ECO:0007669"/>
    <property type="project" value="InterPro"/>
</dbReference>
<feature type="region of interest" description="Disordered" evidence="1">
    <location>
        <begin position="39"/>
        <end position="60"/>
    </location>
</feature>
<feature type="domain" description="BEN" evidence="2">
    <location>
        <begin position="460"/>
        <end position="554"/>
    </location>
</feature>
<evidence type="ECO:0000259" key="2">
    <source>
        <dbReference type="PROSITE" id="PS51457"/>
    </source>
</evidence>
<feature type="compositionally biased region" description="Polar residues" evidence="1">
    <location>
        <begin position="358"/>
        <end position="369"/>
    </location>
</feature>
<accession>A0A914AZH6</accession>
<keyword evidence="4" id="KW-1185">Reference proteome</keyword>
<feature type="compositionally biased region" description="Polar residues" evidence="1">
    <location>
        <begin position="136"/>
        <end position="150"/>
    </location>
</feature>
<dbReference type="AlphaFoldDB" id="A0A914AZH6"/>
<reference evidence="3" key="1">
    <citation type="submission" date="2022-11" db="UniProtKB">
        <authorList>
            <consortium name="EnsemblMetazoa"/>
        </authorList>
    </citation>
    <scope>IDENTIFICATION</scope>
</reference>
<dbReference type="GeneID" id="119738192"/>
<feature type="compositionally biased region" description="Polar residues" evidence="1">
    <location>
        <begin position="326"/>
        <end position="351"/>
    </location>
</feature>
<dbReference type="RefSeq" id="XP_038068924.1">
    <property type="nucleotide sequence ID" value="XM_038212996.1"/>
</dbReference>
<feature type="compositionally biased region" description="Polar residues" evidence="1">
    <location>
        <begin position="105"/>
        <end position="122"/>
    </location>
</feature>
<feature type="region of interest" description="Disordered" evidence="1">
    <location>
        <begin position="300"/>
        <end position="369"/>
    </location>
</feature>
<dbReference type="EnsemblMetazoa" id="XM_038212996.1">
    <property type="protein sequence ID" value="XP_038068924.1"/>
    <property type="gene ID" value="LOC119738192"/>
</dbReference>